<protein>
    <recommendedName>
        <fullName evidence="10">PAN2-PAN3 deadenylation complex catalytic subunit PAN2</fullName>
        <ecNumber evidence="10">3.1.13.4</ecNumber>
    </recommendedName>
    <alternativeName>
        <fullName evidence="10">PAB1P-dependent poly(A)-specific ribonuclease</fullName>
    </alternativeName>
    <alternativeName>
        <fullName evidence="10">Poly(A)-nuclease deadenylation complex subunit 2</fullName>
        <shortName evidence="10">PAN deadenylation complex subunit 2</shortName>
    </alternativeName>
</protein>
<dbReference type="STRING" id="698492.A0A0E9NC56"/>
<evidence type="ECO:0000256" key="9">
    <source>
        <dbReference type="ARBA" id="ARBA00022839"/>
    </source>
</evidence>
<evidence type="ECO:0000313" key="13">
    <source>
        <dbReference type="EMBL" id="GAO46990.1"/>
    </source>
</evidence>
<reference evidence="13 14" key="3">
    <citation type="journal article" date="2015" name="Genome Announc.">
        <title>Draft Genome Sequence of the Archiascomycetous Yeast Saitoella complicata.</title>
        <authorList>
            <person name="Yamauchi K."/>
            <person name="Kondo S."/>
            <person name="Hamamoto M."/>
            <person name="Takahashi Y."/>
            <person name="Ogura Y."/>
            <person name="Hayashi T."/>
            <person name="Nishida H."/>
        </authorList>
    </citation>
    <scope>NUCLEOTIDE SEQUENCE [LARGE SCALE GENOMIC DNA]</scope>
    <source>
        <strain evidence="13 14">NRRL Y-17804</strain>
    </source>
</reference>
<dbReference type="GO" id="GO:0000289">
    <property type="term" value="P:nuclear-transcribed mRNA poly(A) tail shortening"/>
    <property type="evidence" value="ECO:0007669"/>
    <property type="project" value="UniProtKB-UniRule"/>
</dbReference>
<evidence type="ECO:0000256" key="10">
    <source>
        <dbReference type="HAMAP-Rule" id="MF_03182"/>
    </source>
</evidence>
<reference evidence="13 14" key="2">
    <citation type="journal article" date="2014" name="J. Gen. Appl. Microbiol.">
        <title>The early diverging ascomycetous budding yeast Saitoella complicata has three histone deacetylases belonging to the Clr6, Hos2, and Rpd3 lineages.</title>
        <authorList>
            <person name="Nishida H."/>
            <person name="Matsumoto T."/>
            <person name="Kondo S."/>
            <person name="Hamamoto M."/>
            <person name="Yoshikawa H."/>
        </authorList>
    </citation>
    <scope>NUCLEOTIDE SEQUENCE [LARGE SCALE GENOMIC DNA]</scope>
    <source>
        <strain evidence="13 14">NRRL Y-17804</strain>
    </source>
</reference>
<feature type="binding site" evidence="10">
    <location>
        <position position="993"/>
    </location>
    <ligand>
        <name>a divalent metal cation</name>
        <dbReference type="ChEBI" id="CHEBI:60240"/>
        <note>catalytic</note>
    </ligand>
</feature>
<evidence type="ECO:0000256" key="11">
    <source>
        <dbReference type="SAM" id="MobiDB-lite"/>
    </source>
</evidence>
<comment type="activity regulation">
    <text evidence="10">Positively regulated by the regulatory subunit PAN3.</text>
</comment>
<dbReference type="InterPro" id="IPR030843">
    <property type="entry name" value="PAN2"/>
</dbReference>
<feature type="binding site" evidence="10">
    <location>
        <position position="1046"/>
    </location>
    <ligand>
        <name>a divalent metal cation</name>
        <dbReference type="ChEBI" id="CHEBI:60240"/>
        <note>catalytic</note>
    </ligand>
</feature>
<dbReference type="Gene3D" id="3.30.420.10">
    <property type="entry name" value="Ribonuclease H-like superfamily/Ribonuclease H"/>
    <property type="match status" value="1"/>
</dbReference>
<dbReference type="SMART" id="SM00479">
    <property type="entry name" value="EXOIII"/>
    <property type="match status" value="1"/>
</dbReference>
<sequence length="1104" mass="123495">MDEWREITRTGDPIGLPPARKPAISALSFDVDHDLVWAGDENGRLFSLYGPELRKYTSFKAHSGPVKQLLSNERGIISVGDTIRMTNRRGMARWTINDDSVQDLQCMTYTGRGASEILVAGMQNDMLVVNIDRGTVIQKEPGPEQTAVMRRGRMICAGSSTGEVSLLDPKTFKVQHRFAAHTGTITDMDTQGNLLLTCGFSARHGQYVLDPIVKVFDLRTMRPLVPIPFPAGPTFIRMHPKLPSAIITAQMGQYHITDVNNVSDLKLRQATTVSFISAVDLSPSGDAFALADADGIVQLWGTSDEPSFSEFASPVDWPDPVVTPPKVEFKDDTPLNMIGMSYYREELLSSWPATMLFEVGNPSPQIDPEVLATMKTVDFVGYAPNPRRKLRNQVEKNPDIEKMRGANNRGPRFRSERDKLGLSAGPDGSVTFEDMEDDVLGPSNVPRYYRKVEIQYSKFGIEDFDFGFYNKTAFAGLETHIPNSYCNALLQMYHFIPHLRRMSLAHMSASCSRHKCMFCELGFLSNMLQDAKGQNCHASNFLRTLKSMKQASALGLLDGEDGIDGKIASRAPTIQSFNRFFLDQINMEGRETDQQPVTGDVQAAVTAKAATSIPADLMGMNITTLMRCTACASESVKPSTNMVFDLIYPKPHTNRREPPVPSFSSVLRASIHREGQTRAWCNNCRQYQLLGTRKLVRNLPPVLSLNAAVLTPDQWQCWASKSWPPPRIGLSLINNRVTCIHGRDLEKKTNDSRVHIYELTSIVTEIRADKNDTHLIALVKIPANDLSPEQTGNESPWYLFNDFLVKNVSEEEALGFPGAWKVPAVLCYQQVNVEEAITLNLPKPDMSILYQDYSIAAARDFRNFTAEILDPSELPGPDFVAAIDAEFVAMQQEETEVRSDGTKSTIRPSVLGLARVSVLRGKGEKEAVPFIDDYIATDEPVIDYLTEFSGIRQGDLDVGLSRHTLLPLKMAYKKLRLLVNLGCKFLGHGLAKDLRIINIIIPKEQIIDTVDLFYLKSRHRKLSLRFLAWYILHEEIQQDTHDSIEDARTALRLHQKYLEYEEAGVLETILHDLYNTGRKHNFRPPVKAEVEHAPPAIEAAFGGD</sequence>
<dbReference type="GO" id="GO:0000932">
    <property type="term" value="C:P-body"/>
    <property type="evidence" value="ECO:0007669"/>
    <property type="project" value="TreeGrafter"/>
</dbReference>
<dbReference type="GO" id="GO:0046872">
    <property type="term" value="F:metal ion binding"/>
    <property type="evidence" value="ECO:0007669"/>
    <property type="project" value="UniProtKB-KW"/>
</dbReference>
<accession>A0A0E9NC56</accession>
<comment type="caution">
    <text evidence="13">The sequence shown here is derived from an EMBL/GenBank/DDBJ whole genome shotgun (WGS) entry which is preliminary data.</text>
</comment>
<dbReference type="GO" id="GO:0031251">
    <property type="term" value="C:PAN complex"/>
    <property type="evidence" value="ECO:0007669"/>
    <property type="project" value="UniProtKB-UniRule"/>
</dbReference>
<keyword evidence="14" id="KW-1185">Reference proteome</keyword>
<dbReference type="InterPro" id="IPR028881">
    <property type="entry name" value="PAN2_UCH_dom"/>
</dbReference>
<keyword evidence="5 10" id="KW-0507">mRNA processing</keyword>
<keyword evidence="7 10" id="KW-0479">Metal-binding</keyword>
<evidence type="ECO:0000256" key="4">
    <source>
        <dbReference type="ARBA" id="ARBA00022574"/>
    </source>
</evidence>
<dbReference type="Gene3D" id="2.130.10.10">
    <property type="entry name" value="YVTN repeat-like/Quinoprotein amine dehydrogenase"/>
    <property type="match status" value="1"/>
</dbReference>
<dbReference type="InterPro" id="IPR050785">
    <property type="entry name" value="PAN2-PAN3_catalytic_subunit"/>
</dbReference>
<dbReference type="PANTHER" id="PTHR15728">
    <property type="entry name" value="DEADENYLATION COMPLEX CATALYTIC SUBUNIT PAN2"/>
    <property type="match status" value="1"/>
</dbReference>
<evidence type="ECO:0000256" key="6">
    <source>
        <dbReference type="ARBA" id="ARBA00022722"/>
    </source>
</evidence>
<keyword evidence="4" id="KW-0853">WD repeat</keyword>
<comment type="function">
    <text evidence="10">Catalytic subunit of the poly(A)-nuclease (PAN) deadenylation complex, one of two cytoplasmic mRNA deadenylases involved in mRNA turnover. PAN specifically shortens poly(A) tails of RNA and the activity is stimulated by poly(A)-binding protein PAB1. PAN deadenylation is followed by rapid degradation of the shortened mRNA tails by the CCR4-NOT complex. Deadenylated mRNAs are then degraded by two alternative mechanisms, namely exosome-mediated 3'-5' exonucleolytic degradation, or deadenlyation-dependent mRNA decaping and subsequent 5'-3' exonucleolytic degradation by XRN1. May also be involved in post-transcriptional maturation of mRNA poly(A) tails.</text>
</comment>
<reference evidence="13 14" key="1">
    <citation type="journal article" date="2011" name="J. Gen. Appl. Microbiol.">
        <title>Draft genome sequencing of the enigmatic yeast Saitoella complicata.</title>
        <authorList>
            <person name="Nishida H."/>
            <person name="Hamamoto M."/>
            <person name="Sugiyama J."/>
        </authorList>
    </citation>
    <scope>NUCLEOTIDE SEQUENCE [LARGE SCALE GENOMIC DNA]</scope>
    <source>
        <strain evidence="13 14">NRRL Y-17804</strain>
    </source>
</reference>
<dbReference type="SUPFAM" id="SSF54001">
    <property type="entry name" value="Cysteine proteinases"/>
    <property type="match status" value="1"/>
</dbReference>
<keyword evidence="6 10" id="KW-0540">Nuclease</keyword>
<dbReference type="PANTHER" id="PTHR15728:SF0">
    <property type="entry name" value="PAN2-PAN3 DEADENYLATION COMPLEX CATALYTIC SUBUNIT PAN2"/>
    <property type="match status" value="1"/>
</dbReference>
<name>A0A0E9NC56_SAICN</name>
<dbReference type="SUPFAM" id="SSF53098">
    <property type="entry name" value="Ribonuclease H-like"/>
    <property type="match status" value="1"/>
</dbReference>
<keyword evidence="3 10" id="KW-0963">Cytoplasm</keyword>
<gene>
    <name evidence="10" type="primary">PAN2</name>
    <name evidence="13" type="ORF">G7K_1204-t1</name>
</gene>
<dbReference type="InterPro" id="IPR012337">
    <property type="entry name" value="RNaseH-like_sf"/>
</dbReference>
<dbReference type="Proteomes" id="UP000033140">
    <property type="component" value="Unassembled WGS sequence"/>
</dbReference>
<comment type="domain">
    <text evidence="10">Contains a pseudo-UCH domain. This ubiquitin C-terminal hydrolase (UCH)-like or ubiquitin specific protease (USP)-like domain is predicted to be catalytically inactive because it lacks the active site catalytic triad characteristic of thiol proteases, with residues at the equivalent structural positions that are incompatible with catalysis, and it cannot bind ubiquitin. It functions as a structural scaffold for intra- and intermolecular interactions in the complex.</text>
</comment>
<comment type="subunit">
    <text evidence="10">Forms a heterotrimer with an asymmetric homodimer of the regulatory subunit PAN3 to form the poly(A)-nuclease (PAN) deadenylation complex.</text>
</comment>
<comment type="cofactor">
    <cofactor evidence="10">
        <name>a divalent metal cation</name>
        <dbReference type="ChEBI" id="CHEBI:60240"/>
    </cofactor>
    <text evidence="10">Binds 2 metal cations per subunit in the catalytic exonuclease domain.</text>
</comment>
<dbReference type="GO" id="GO:0004535">
    <property type="term" value="F:poly(A)-specific ribonuclease activity"/>
    <property type="evidence" value="ECO:0007669"/>
    <property type="project" value="UniProtKB-UniRule"/>
</dbReference>
<dbReference type="EMBL" id="BACD03000006">
    <property type="protein sequence ID" value="GAO46990.1"/>
    <property type="molecule type" value="Genomic_DNA"/>
</dbReference>
<dbReference type="InterPro" id="IPR028889">
    <property type="entry name" value="USP"/>
</dbReference>
<comment type="similarity">
    <text evidence="10">Belongs to the peptidase C19 family. PAN2 subfamily.</text>
</comment>
<dbReference type="PROSITE" id="PS50235">
    <property type="entry name" value="USP_3"/>
    <property type="match status" value="1"/>
</dbReference>
<comment type="caution">
    <text evidence="10">Lacks conserved residue(s) required for the propagation of feature annotation.</text>
</comment>
<dbReference type="Pfam" id="PF20770">
    <property type="entry name" value="PAN2_N"/>
    <property type="match status" value="1"/>
</dbReference>
<dbReference type="GO" id="GO:0006397">
    <property type="term" value="P:mRNA processing"/>
    <property type="evidence" value="ECO:0007669"/>
    <property type="project" value="UniProtKB-KW"/>
</dbReference>
<dbReference type="HAMAP" id="MF_03182">
    <property type="entry name" value="PAN2"/>
    <property type="match status" value="1"/>
</dbReference>
<dbReference type="FunFam" id="3.30.420.10:FF:000028">
    <property type="entry name" value="PAN2-PAN3 deadenylation complex catalytic subunit PAN2"/>
    <property type="match status" value="1"/>
</dbReference>
<comment type="domain">
    <text evidence="10">The linker, or PAN3 interaction domain (PID), between the WD40 repeats and the pseudo-UCH domain mediates interaction with PAN3.</text>
</comment>
<dbReference type="AlphaFoldDB" id="A0A0E9NC56"/>
<dbReference type="Pfam" id="PF00929">
    <property type="entry name" value="RNase_T"/>
    <property type="match status" value="1"/>
</dbReference>
<dbReference type="SUPFAM" id="SSF50998">
    <property type="entry name" value="Quinoprotein alcohol dehydrogenase-like"/>
    <property type="match status" value="1"/>
</dbReference>
<evidence type="ECO:0000313" key="14">
    <source>
        <dbReference type="Proteomes" id="UP000033140"/>
    </source>
</evidence>
<dbReference type="OMA" id="TQELLWT"/>
<feature type="domain" description="USP" evidence="12">
    <location>
        <begin position="475"/>
        <end position="831"/>
    </location>
</feature>
<feature type="binding site" evidence="10">
    <location>
        <position position="886"/>
    </location>
    <ligand>
        <name>a divalent metal cation</name>
        <dbReference type="ChEBI" id="CHEBI:60240"/>
        <note>catalytic</note>
    </ligand>
</feature>
<dbReference type="InterPro" id="IPR048841">
    <property type="entry name" value="PAN2_N"/>
</dbReference>
<feature type="binding site" evidence="10">
    <location>
        <position position="884"/>
    </location>
    <ligand>
        <name>a divalent metal cation</name>
        <dbReference type="ChEBI" id="CHEBI:60240"/>
        <note>catalytic</note>
    </ligand>
</feature>
<proteinExistence type="inferred from homology"/>
<dbReference type="InterPro" id="IPR013520">
    <property type="entry name" value="Ribonucl_H"/>
</dbReference>
<keyword evidence="9 10" id="KW-0269">Exonuclease</keyword>
<dbReference type="InterPro" id="IPR011047">
    <property type="entry name" value="Quinoprotein_ADH-like_sf"/>
</dbReference>
<comment type="catalytic activity">
    <reaction evidence="1 10">
        <text>Exonucleolytic cleavage of poly(A) to 5'-AMP.</text>
        <dbReference type="EC" id="3.1.13.4"/>
    </reaction>
</comment>
<evidence type="ECO:0000256" key="3">
    <source>
        <dbReference type="ARBA" id="ARBA00022490"/>
    </source>
</evidence>
<dbReference type="InterPro" id="IPR036397">
    <property type="entry name" value="RNaseH_sf"/>
</dbReference>
<evidence type="ECO:0000259" key="12">
    <source>
        <dbReference type="PROSITE" id="PS50235"/>
    </source>
</evidence>
<dbReference type="GO" id="GO:0003676">
    <property type="term" value="F:nucleic acid binding"/>
    <property type="evidence" value="ECO:0007669"/>
    <property type="project" value="InterPro"/>
</dbReference>
<organism evidence="13 14">
    <name type="scientific">Saitoella complicata (strain BCRC 22490 / CBS 7301 / JCM 7358 / NBRC 10748 / NRRL Y-17804)</name>
    <dbReference type="NCBI Taxonomy" id="698492"/>
    <lineage>
        <taxon>Eukaryota</taxon>
        <taxon>Fungi</taxon>
        <taxon>Dikarya</taxon>
        <taxon>Ascomycota</taxon>
        <taxon>Taphrinomycotina</taxon>
        <taxon>Taphrinomycotina incertae sedis</taxon>
        <taxon>Saitoella</taxon>
    </lineage>
</organism>
<evidence type="ECO:0000256" key="2">
    <source>
        <dbReference type="ARBA" id="ARBA00004496"/>
    </source>
</evidence>
<evidence type="ECO:0000256" key="7">
    <source>
        <dbReference type="ARBA" id="ARBA00022723"/>
    </source>
</evidence>
<evidence type="ECO:0000256" key="5">
    <source>
        <dbReference type="ARBA" id="ARBA00022664"/>
    </source>
</evidence>
<feature type="region of interest" description="Disordered" evidence="11">
    <location>
        <begin position="401"/>
        <end position="420"/>
    </location>
</feature>
<dbReference type="CDD" id="cd06143">
    <property type="entry name" value="PAN2_exo"/>
    <property type="match status" value="1"/>
</dbReference>
<dbReference type="Gene3D" id="3.90.70.10">
    <property type="entry name" value="Cysteine proteinases"/>
    <property type="match status" value="1"/>
</dbReference>
<dbReference type="InterPro" id="IPR038765">
    <property type="entry name" value="Papain-like_cys_pep_sf"/>
</dbReference>
<evidence type="ECO:0000256" key="8">
    <source>
        <dbReference type="ARBA" id="ARBA00022801"/>
    </source>
</evidence>
<keyword evidence="8 10" id="KW-0378">Hydrolase</keyword>
<dbReference type="Pfam" id="PF13423">
    <property type="entry name" value="UCH_1"/>
    <property type="match status" value="1"/>
</dbReference>
<comment type="subcellular location">
    <subcellularLocation>
        <location evidence="2 10">Cytoplasm</location>
    </subcellularLocation>
</comment>
<dbReference type="EC" id="3.1.13.4" evidence="10"/>
<evidence type="ECO:0000256" key="1">
    <source>
        <dbReference type="ARBA" id="ARBA00001663"/>
    </source>
</evidence>
<dbReference type="InterPro" id="IPR015943">
    <property type="entry name" value="WD40/YVTN_repeat-like_dom_sf"/>
</dbReference>